<evidence type="ECO:0000256" key="3">
    <source>
        <dbReference type="ARBA" id="ARBA00011002"/>
    </source>
</evidence>
<name>A0A1Z4GCY0_9CYAN</name>
<keyword evidence="5 6" id="KW-0535">Nitrogen fixation</keyword>
<dbReference type="AlphaFoldDB" id="A0A1Z4GCY0"/>
<dbReference type="CDD" id="cd01966">
    <property type="entry name" value="Nitrogenase_NifN_1"/>
    <property type="match status" value="1"/>
</dbReference>
<accession>A0A1Z4GCY0</accession>
<dbReference type="InterPro" id="IPR005975">
    <property type="entry name" value="Nase_Mo-Fe_CF"/>
</dbReference>
<dbReference type="GO" id="GO:0065003">
    <property type="term" value="P:protein-containing complex assembly"/>
    <property type="evidence" value="ECO:0007669"/>
    <property type="project" value="InterPro"/>
</dbReference>
<dbReference type="Gene3D" id="3.40.50.1980">
    <property type="entry name" value="Nitrogenase molybdenum iron protein domain"/>
    <property type="match status" value="3"/>
</dbReference>
<evidence type="ECO:0000256" key="1">
    <source>
        <dbReference type="ARBA" id="ARBA00003171"/>
    </source>
</evidence>
<dbReference type="Pfam" id="PF00148">
    <property type="entry name" value="Oxidored_nitro"/>
    <property type="match status" value="1"/>
</dbReference>
<evidence type="ECO:0000256" key="2">
    <source>
        <dbReference type="ARBA" id="ARBA00005155"/>
    </source>
</evidence>
<proteinExistence type="inferred from homology"/>
<dbReference type="GO" id="GO:0016163">
    <property type="term" value="F:nitrogenase activity"/>
    <property type="evidence" value="ECO:0007669"/>
    <property type="project" value="InterPro"/>
</dbReference>
<dbReference type="PROSITE" id="PS00699">
    <property type="entry name" value="NITROGENASE_1_1"/>
    <property type="match status" value="1"/>
</dbReference>
<comment type="pathway">
    <text evidence="2">Cofactor biosynthesis; Fe-Mo cofactor biosynthesis.</text>
</comment>
<evidence type="ECO:0000256" key="6">
    <source>
        <dbReference type="RuleBase" id="RU004021"/>
    </source>
</evidence>
<evidence type="ECO:0000313" key="9">
    <source>
        <dbReference type="Proteomes" id="UP000218287"/>
    </source>
</evidence>
<dbReference type="UniPathway" id="UPA00782"/>
<evidence type="ECO:0000256" key="4">
    <source>
        <dbReference type="ARBA" id="ARBA00013282"/>
    </source>
</evidence>
<dbReference type="Gene3D" id="6.10.250.1090">
    <property type="match status" value="1"/>
</dbReference>
<dbReference type="NCBIfam" id="TIGR01285">
    <property type="entry name" value="nifN"/>
    <property type="match status" value="1"/>
</dbReference>
<dbReference type="InterPro" id="IPR050152">
    <property type="entry name" value="ChlB/BchB/BchZ"/>
</dbReference>
<comment type="function">
    <text evidence="1">This protein may play a role in the biosynthesis of the prosthetic group of nitrogenase (FeMo cofactor).</text>
</comment>
<dbReference type="PANTHER" id="PTHR33712">
    <property type="entry name" value="LIGHT-INDEPENDENT PROTOCHLOROPHYLLIDE REDUCTASE SUBUNIT B"/>
    <property type="match status" value="1"/>
</dbReference>
<dbReference type="PANTHER" id="PTHR33712:SF7">
    <property type="entry name" value="LIGHT-INDEPENDENT PROTOCHLOROPHYLLIDE REDUCTASE SUBUNIT B"/>
    <property type="match status" value="1"/>
</dbReference>
<gene>
    <name evidence="8" type="primary">nifN</name>
    <name evidence="8" type="ORF">NIES21_10110</name>
</gene>
<dbReference type="InterPro" id="IPR000510">
    <property type="entry name" value="Nase/OxRdtase_comp1"/>
</dbReference>
<dbReference type="EMBL" id="AP018174">
    <property type="protein sequence ID" value="BAY15196.1"/>
    <property type="molecule type" value="Genomic_DNA"/>
</dbReference>
<evidence type="ECO:0000256" key="5">
    <source>
        <dbReference type="ARBA" id="ARBA00023231"/>
    </source>
</evidence>
<evidence type="ECO:0000313" key="8">
    <source>
        <dbReference type="EMBL" id="BAY15196.1"/>
    </source>
</evidence>
<dbReference type="SUPFAM" id="SSF53807">
    <property type="entry name" value="Helical backbone' metal receptor"/>
    <property type="match status" value="1"/>
</dbReference>
<keyword evidence="9" id="KW-1185">Reference proteome</keyword>
<dbReference type="InterPro" id="IPR000318">
    <property type="entry name" value="Nase_comp1_CS"/>
</dbReference>
<dbReference type="OrthoDB" id="9800746at2"/>
<reference evidence="8 9" key="1">
    <citation type="submission" date="2017-06" db="EMBL/GenBank/DDBJ databases">
        <title>Genome sequencing of cyanobaciteial culture collection at National Institute for Environmental Studies (NIES).</title>
        <authorList>
            <person name="Hirose Y."/>
            <person name="Shimura Y."/>
            <person name="Fujisawa T."/>
            <person name="Nakamura Y."/>
            <person name="Kawachi M."/>
        </authorList>
    </citation>
    <scope>NUCLEOTIDE SEQUENCE [LARGE SCALE GENOMIC DNA]</scope>
    <source>
        <strain evidence="8 9">NIES-21</strain>
    </source>
</reference>
<organism evidence="8 9">
    <name type="scientific">Anabaenopsis circularis NIES-21</name>
    <dbReference type="NCBI Taxonomy" id="1085406"/>
    <lineage>
        <taxon>Bacteria</taxon>
        <taxon>Bacillati</taxon>
        <taxon>Cyanobacteriota</taxon>
        <taxon>Cyanophyceae</taxon>
        <taxon>Nostocales</taxon>
        <taxon>Nodulariaceae</taxon>
        <taxon>Anabaenopsis</taxon>
    </lineage>
</organism>
<comment type="similarity">
    <text evidence="3 6">Belongs to the NifD/NifK/NifE/NifN family.</text>
</comment>
<feature type="domain" description="Nitrogenase/oxidoreductase component 1" evidence="7">
    <location>
        <begin position="19"/>
        <end position="423"/>
    </location>
</feature>
<dbReference type="Proteomes" id="UP000218287">
    <property type="component" value="Chromosome"/>
</dbReference>
<protein>
    <recommendedName>
        <fullName evidence="4">Nitrogenase iron-molybdenum cofactor biosynthesis protein NifN</fullName>
    </recommendedName>
</protein>
<evidence type="ECO:0000259" key="7">
    <source>
        <dbReference type="Pfam" id="PF00148"/>
    </source>
</evidence>
<sequence length="439" mass="47838">MAIITVPEKSVAVNPLKQSQALGASLAFLGLKGMIPLFHGSQGCTAFAKVVLVRHFREAIPLATTAMTEVTTILGGEENVEQALLTLVEKAKPEIIGLCTTGLTETRGDDIERFLKDIRDRHRELDHIPVIFAPTPDFKGALQDGFATAVESIVKEIPQAGGIRSEQVTILAGSAFTPGDLQEIKEIVTAFGLEPIFVPDLGASLDGHLEDNYTPVTGSGTSVKQLRQVGCSAFTIALGESMRGAAKILDERFNIPYEVFGELTGLEAVDEFLQALSILSSNPVPEKYRRQRRQLQDAMLDTHFYFGAKRVSLALEPDLLWGTVRFLQSMGTQIHAAVTTTRSPLLEKLPIKSVTIGDLEDFEELAVGSDLLIGNSNVAAIAKRLSIPLYRLGLPIYDRLGNGLFTKVGYRGTMELLFGIGNLFLEAEEERVKHFFGDV</sequence>